<keyword evidence="3" id="KW-0053">Apoptosis</keyword>
<dbReference type="PANTHER" id="PTHR23097:SF90">
    <property type="entry name" value="TUMOR NECROSIS FACTOR RECEPTOR SUPERFAMILY MEMBER 11B"/>
    <property type="match status" value="1"/>
</dbReference>
<feature type="disulfide bond" evidence="8">
    <location>
        <begin position="163"/>
        <end position="181"/>
    </location>
</feature>
<sequence>MHTMLILPVLFLISNIPHGEADPTYERHNPLTGEINLCTMCPPGTHMTSHCTATSPTKCDPCKKDHYTELWNYLPRCLYCGTICQDNMEVETECSAFGDRVCRCKEGYYMIHDFCARHSECEPGHGAHTEGTPRKNTVCRRCSEGTFSNSSSASEPCINHQTCASGQAVLMPGSIFHDTVCGSCEDLANNSETLRRFLIGFLNEHKMPAPKLRKLISKYIRKSVERRRPLHRRPLTNHVTAWLAEATQEQLIEFPEMLKAAQLNSLTRKLEMRLEELRQQSPNCHIPLSFV</sequence>
<dbReference type="SUPFAM" id="SSF57586">
    <property type="entry name" value="TNF receptor-like"/>
    <property type="match status" value="2"/>
</dbReference>
<reference evidence="11" key="1">
    <citation type="submission" date="2023-08" db="EMBL/GenBank/DDBJ databases">
        <authorList>
            <person name="Alioto T."/>
            <person name="Alioto T."/>
            <person name="Gomez Garrido J."/>
        </authorList>
    </citation>
    <scope>NUCLEOTIDE SEQUENCE</scope>
</reference>
<dbReference type="SMART" id="SM00208">
    <property type="entry name" value="TNFR"/>
    <property type="match status" value="4"/>
</dbReference>
<feature type="signal peptide" evidence="9">
    <location>
        <begin position="1"/>
        <end position="21"/>
    </location>
</feature>
<protein>
    <submittedName>
        <fullName evidence="11">Tumor necrosis factor receptor superfamily member 6B-like</fullName>
    </submittedName>
</protein>
<evidence type="ECO:0000256" key="6">
    <source>
        <dbReference type="ARBA" id="ARBA00023157"/>
    </source>
</evidence>
<evidence type="ECO:0000256" key="3">
    <source>
        <dbReference type="ARBA" id="ARBA00022703"/>
    </source>
</evidence>
<dbReference type="InterPro" id="IPR048522">
    <property type="entry name" value="Death_3_fish"/>
</dbReference>
<feature type="repeat" description="TNFR-Cys" evidence="8">
    <location>
        <begin position="141"/>
        <end position="181"/>
    </location>
</feature>
<dbReference type="GO" id="GO:0005576">
    <property type="term" value="C:extracellular region"/>
    <property type="evidence" value="ECO:0007669"/>
    <property type="project" value="UniProtKB-SubCell"/>
</dbReference>
<keyword evidence="2" id="KW-0964">Secreted</keyword>
<feature type="repeat" description="TNFR-Cys" evidence="8">
    <location>
        <begin position="61"/>
        <end position="102"/>
    </location>
</feature>
<feature type="disulfide bond" evidence="8">
    <location>
        <begin position="84"/>
        <end position="102"/>
    </location>
</feature>
<evidence type="ECO:0000256" key="4">
    <source>
        <dbReference type="ARBA" id="ARBA00022729"/>
    </source>
</evidence>
<dbReference type="Pfam" id="PF21733">
    <property type="entry name" value="Death_3"/>
    <property type="match status" value="1"/>
</dbReference>
<organism evidence="11 12">
    <name type="scientific">Xyrichtys novacula</name>
    <name type="common">Pearly razorfish</name>
    <name type="synonym">Hemipteronotus novacula</name>
    <dbReference type="NCBI Taxonomy" id="13765"/>
    <lineage>
        <taxon>Eukaryota</taxon>
        <taxon>Metazoa</taxon>
        <taxon>Chordata</taxon>
        <taxon>Craniata</taxon>
        <taxon>Vertebrata</taxon>
        <taxon>Euteleostomi</taxon>
        <taxon>Actinopterygii</taxon>
        <taxon>Neopterygii</taxon>
        <taxon>Teleostei</taxon>
        <taxon>Neoteleostei</taxon>
        <taxon>Acanthomorphata</taxon>
        <taxon>Eupercaria</taxon>
        <taxon>Labriformes</taxon>
        <taxon>Labridae</taxon>
        <taxon>Xyrichtys</taxon>
    </lineage>
</organism>
<feature type="disulfide bond" evidence="8">
    <location>
        <begin position="142"/>
        <end position="157"/>
    </location>
</feature>
<comment type="caution">
    <text evidence="8">Lacks conserved residue(s) required for the propagation of feature annotation.</text>
</comment>
<dbReference type="GO" id="GO:0006915">
    <property type="term" value="P:apoptotic process"/>
    <property type="evidence" value="ECO:0007669"/>
    <property type="project" value="UniProtKB-KW"/>
</dbReference>
<dbReference type="PANTHER" id="PTHR23097">
    <property type="entry name" value="TUMOR NECROSIS FACTOR RECEPTOR SUPERFAMILY MEMBER"/>
    <property type="match status" value="1"/>
</dbReference>
<dbReference type="AlphaFoldDB" id="A0AAV1FKS1"/>
<gene>
    <name evidence="11" type="ORF">XNOV1_A015191</name>
</gene>
<dbReference type="Pfam" id="PF00020">
    <property type="entry name" value="TNFR_c6"/>
    <property type="match status" value="4"/>
</dbReference>
<evidence type="ECO:0000313" key="12">
    <source>
        <dbReference type="Proteomes" id="UP001178508"/>
    </source>
</evidence>
<evidence type="ECO:0000256" key="2">
    <source>
        <dbReference type="ARBA" id="ARBA00022525"/>
    </source>
</evidence>
<evidence type="ECO:0000256" key="1">
    <source>
        <dbReference type="ARBA" id="ARBA00004613"/>
    </source>
</evidence>
<evidence type="ECO:0000256" key="7">
    <source>
        <dbReference type="ARBA" id="ARBA00023180"/>
    </source>
</evidence>
<dbReference type="PROSITE" id="PS50050">
    <property type="entry name" value="TNFR_NGFR_2"/>
    <property type="match status" value="2"/>
</dbReference>
<evidence type="ECO:0000313" key="11">
    <source>
        <dbReference type="EMBL" id="CAJ1061812.1"/>
    </source>
</evidence>
<keyword evidence="6 8" id="KW-1015">Disulfide bond</keyword>
<keyword evidence="11" id="KW-0675">Receptor</keyword>
<evidence type="ECO:0000259" key="10">
    <source>
        <dbReference type="PROSITE" id="PS50050"/>
    </source>
</evidence>
<comment type="subcellular location">
    <subcellularLocation>
        <location evidence="1">Secreted</location>
    </subcellularLocation>
</comment>
<feature type="disulfide bond" evidence="8">
    <location>
        <begin position="62"/>
        <end position="77"/>
    </location>
</feature>
<dbReference type="Proteomes" id="UP001178508">
    <property type="component" value="Chromosome 8"/>
</dbReference>
<evidence type="ECO:0000256" key="5">
    <source>
        <dbReference type="ARBA" id="ARBA00022737"/>
    </source>
</evidence>
<feature type="chain" id="PRO_5043617584" evidence="9">
    <location>
        <begin position="22"/>
        <end position="291"/>
    </location>
</feature>
<dbReference type="InterPro" id="IPR052459">
    <property type="entry name" value="TNFRSF_decoy_receptor"/>
</dbReference>
<feature type="domain" description="TNFR-Cys" evidence="10">
    <location>
        <begin position="141"/>
        <end position="181"/>
    </location>
</feature>
<accession>A0AAV1FKS1</accession>
<keyword evidence="4 9" id="KW-0732">Signal</keyword>
<evidence type="ECO:0000256" key="8">
    <source>
        <dbReference type="PROSITE-ProRule" id="PRU00206"/>
    </source>
</evidence>
<proteinExistence type="predicted"/>
<feature type="domain" description="TNFR-Cys" evidence="10">
    <location>
        <begin position="61"/>
        <end position="102"/>
    </location>
</feature>
<keyword evidence="7" id="KW-0325">Glycoprotein</keyword>
<dbReference type="Gene3D" id="2.10.50.10">
    <property type="entry name" value="Tumor Necrosis Factor Receptor, subunit A, domain 2"/>
    <property type="match status" value="3"/>
</dbReference>
<name>A0AAV1FKS1_XYRNO</name>
<evidence type="ECO:0000256" key="9">
    <source>
        <dbReference type="SAM" id="SignalP"/>
    </source>
</evidence>
<dbReference type="InterPro" id="IPR001368">
    <property type="entry name" value="TNFR/NGFR_Cys_rich_reg"/>
</dbReference>
<dbReference type="EMBL" id="OY660871">
    <property type="protein sequence ID" value="CAJ1061812.1"/>
    <property type="molecule type" value="Genomic_DNA"/>
</dbReference>
<keyword evidence="5" id="KW-0677">Repeat</keyword>
<keyword evidence="12" id="KW-1185">Reference proteome</keyword>